<dbReference type="InterPro" id="IPR037185">
    <property type="entry name" value="EmrE-like"/>
</dbReference>
<feature type="transmembrane region" description="Helical" evidence="6">
    <location>
        <begin position="161"/>
        <end position="180"/>
    </location>
</feature>
<keyword evidence="3 6" id="KW-0812">Transmembrane</keyword>
<evidence type="ECO:0000256" key="2">
    <source>
        <dbReference type="ARBA" id="ARBA00007362"/>
    </source>
</evidence>
<feature type="transmembrane region" description="Helical" evidence="6">
    <location>
        <begin position="192"/>
        <end position="212"/>
    </location>
</feature>
<dbReference type="EMBL" id="QEKQ01000003">
    <property type="protein sequence ID" value="PVY77561.1"/>
    <property type="molecule type" value="Genomic_DNA"/>
</dbReference>
<dbReference type="RefSeq" id="WP_116918766.1">
    <property type="nucleotide sequence ID" value="NZ_QEKQ01000003.1"/>
</dbReference>
<evidence type="ECO:0000256" key="5">
    <source>
        <dbReference type="ARBA" id="ARBA00023136"/>
    </source>
</evidence>
<evidence type="ECO:0000313" key="8">
    <source>
        <dbReference type="Proteomes" id="UP000245887"/>
    </source>
</evidence>
<evidence type="ECO:0000256" key="3">
    <source>
        <dbReference type="ARBA" id="ARBA00022692"/>
    </source>
</evidence>
<dbReference type="GO" id="GO:0016020">
    <property type="term" value="C:membrane"/>
    <property type="evidence" value="ECO:0007669"/>
    <property type="project" value="UniProtKB-SubCell"/>
</dbReference>
<feature type="transmembrane region" description="Helical" evidence="6">
    <location>
        <begin position="134"/>
        <end position="155"/>
    </location>
</feature>
<evidence type="ECO:0000256" key="1">
    <source>
        <dbReference type="ARBA" id="ARBA00004141"/>
    </source>
</evidence>
<dbReference type="AlphaFoldDB" id="A0A2U1CYI4"/>
<dbReference type="SUPFAM" id="SSF103481">
    <property type="entry name" value="Multidrug resistance efflux transporter EmrE"/>
    <property type="match status" value="1"/>
</dbReference>
<evidence type="ECO:0008006" key="9">
    <source>
        <dbReference type="Google" id="ProtNLM"/>
    </source>
</evidence>
<accession>A0A2U1CYI4</accession>
<comment type="similarity">
    <text evidence="2">Belongs to the EamA transporter family.</text>
</comment>
<feature type="transmembrane region" description="Helical" evidence="6">
    <location>
        <begin position="79"/>
        <end position="100"/>
    </location>
</feature>
<protein>
    <recommendedName>
        <fullName evidence="9">EamA family transporter</fullName>
    </recommendedName>
</protein>
<feature type="transmembrane region" description="Helical" evidence="6">
    <location>
        <begin position="47"/>
        <end position="67"/>
    </location>
</feature>
<reference evidence="7 8" key="1">
    <citation type="submission" date="2018-04" db="EMBL/GenBank/DDBJ databases">
        <title>Genomic Encyclopedia of Type Strains, Phase IV (KMG-IV): sequencing the most valuable type-strain genomes for metagenomic binning, comparative biology and taxonomic classification.</title>
        <authorList>
            <person name="Goeker M."/>
        </authorList>
    </citation>
    <scope>NUCLEOTIDE SEQUENCE [LARGE SCALE GENOMIC DNA]</scope>
    <source>
        <strain evidence="7 8">DSM 28688</strain>
    </source>
</reference>
<gene>
    <name evidence="7" type="ORF">C8D92_103248</name>
</gene>
<evidence type="ECO:0000256" key="6">
    <source>
        <dbReference type="SAM" id="Phobius"/>
    </source>
</evidence>
<comment type="caution">
    <text evidence="7">The sequence shown here is derived from an EMBL/GenBank/DDBJ whole genome shotgun (WGS) entry which is preliminary data.</text>
</comment>
<feature type="transmembrane region" description="Helical" evidence="6">
    <location>
        <begin position="16"/>
        <end position="35"/>
    </location>
</feature>
<dbReference type="Proteomes" id="UP000245887">
    <property type="component" value="Unassembled WGS sequence"/>
</dbReference>
<feature type="transmembrane region" description="Helical" evidence="6">
    <location>
        <begin position="106"/>
        <end position="127"/>
    </location>
</feature>
<evidence type="ECO:0000256" key="4">
    <source>
        <dbReference type="ARBA" id="ARBA00022989"/>
    </source>
</evidence>
<name>A0A2U1CYI4_9GAMM</name>
<dbReference type="OrthoDB" id="8688375at2"/>
<feature type="transmembrane region" description="Helical" evidence="6">
    <location>
        <begin position="282"/>
        <end position="298"/>
    </location>
</feature>
<dbReference type="PANTHER" id="PTHR32322:SF2">
    <property type="entry name" value="EAMA DOMAIN-CONTAINING PROTEIN"/>
    <property type="match status" value="1"/>
</dbReference>
<comment type="subcellular location">
    <subcellularLocation>
        <location evidence="1">Membrane</location>
        <topology evidence="1">Multi-pass membrane protein</topology>
    </subcellularLocation>
</comment>
<proteinExistence type="inferred from homology"/>
<evidence type="ECO:0000313" key="7">
    <source>
        <dbReference type="EMBL" id="PVY77561.1"/>
    </source>
</evidence>
<dbReference type="InterPro" id="IPR050638">
    <property type="entry name" value="AA-Vitamin_Transporters"/>
</dbReference>
<feature type="transmembrane region" description="Helical" evidence="6">
    <location>
        <begin position="255"/>
        <end position="276"/>
    </location>
</feature>
<feature type="transmembrane region" description="Helical" evidence="6">
    <location>
        <begin position="227"/>
        <end position="248"/>
    </location>
</feature>
<dbReference type="PANTHER" id="PTHR32322">
    <property type="entry name" value="INNER MEMBRANE TRANSPORTER"/>
    <property type="match status" value="1"/>
</dbReference>
<keyword evidence="4 6" id="KW-1133">Transmembrane helix</keyword>
<keyword evidence="5 6" id="KW-0472">Membrane</keyword>
<organism evidence="7 8">
    <name type="scientific">Tamilnaduibacter salinus</name>
    <dbReference type="NCBI Taxonomy" id="1484056"/>
    <lineage>
        <taxon>Bacteria</taxon>
        <taxon>Pseudomonadati</taxon>
        <taxon>Pseudomonadota</taxon>
        <taxon>Gammaproteobacteria</taxon>
        <taxon>Pseudomonadales</taxon>
        <taxon>Marinobacteraceae</taxon>
        <taxon>Tamilnaduibacter</taxon>
    </lineage>
</organism>
<sequence>MAKRIPSHKATGREKLYALGCLLLVGTFLALSLIMAKLADQAGAPRLTFLMTGLAGAGIILALLTTGEGRATPLNRRTVEYALVSGVLMAVPNAMGFLAVRHVGAGFISLSFAFPILVTWVMAVVLGMERFQGLRLLGVLLALAGGVILAVSKAGSSPGDPIWAALVLAMPIALAAGNIYRTWRWPANTSPMFLAALMMFGAALSLLPLSLITEDGGVPALFRSPTLVGLVGLEVLIFATLYHFFFVLQALAGPVYLSQIGTVAAVVGTVIAVFALGEPTPPNLSLAGTLVAAGLIVFHRSAKTHVTNTEEPRHVRTE</sequence>